<dbReference type="GO" id="GO:0005506">
    <property type="term" value="F:iron ion binding"/>
    <property type="evidence" value="ECO:0007669"/>
    <property type="project" value="InterPro"/>
</dbReference>
<dbReference type="InterPro" id="IPR036396">
    <property type="entry name" value="Cyt_P450_sf"/>
</dbReference>
<evidence type="ECO:0000256" key="3">
    <source>
        <dbReference type="ARBA" id="ARBA00022723"/>
    </source>
</evidence>
<dbReference type="Proteomes" id="UP000530234">
    <property type="component" value="Unassembled WGS sequence"/>
</dbReference>
<dbReference type="RefSeq" id="WP_182664606.1">
    <property type="nucleotide sequence ID" value="NZ_VKHS01000359.1"/>
</dbReference>
<dbReference type="InterPro" id="IPR002397">
    <property type="entry name" value="Cyt_P450_B"/>
</dbReference>
<evidence type="ECO:0000256" key="2">
    <source>
        <dbReference type="ARBA" id="ARBA00022617"/>
    </source>
</evidence>
<dbReference type="AlphaFoldDB" id="A0A7W3T4V0"/>
<evidence type="ECO:0000256" key="7">
    <source>
        <dbReference type="RuleBase" id="RU000461"/>
    </source>
</evidence>
<evidence type="ECO:0000256" key="6">
    <source>
        <dbReference type="ARBA" id="ARBA00023033"/>
    </source>
</evidence>
<name>A0A7W3T4V0_9ACTN</name>
<dbReference type="GO" id="GO:0016705">
    <property type="term" value="F:oxidoreductase activity, acting on paired donors, with incorporation or reduction of molecular oxygen"/>
    <property type="evidence" value="ECO:0007669"/>
    <property type="project" value="InterPro"/>
</dbReference>
<gene>
    <name evidence="8" type="ORF">FOE67_15175</name>
</gene>
<keyword evidence="4 7" id="KW-0560">Oxidoreductase</keyword>
<accession>A0A7W3T4V0</accession>
<evidence type="ECO:0000313" key="9">
    <source>
        <dbReference type="Proteomes" id="UP000530234"/>
    </source>
</evidence>
<dbReference type="PANTHER" id="PTHR46696">
    <property type="entry name" value="P450, PUTATIVE (EUROFUNG)-RELATED"/>
    <property type="match status" value="1"/>
</dbReference>
<dbReference type="CDD" id="cd11029">
    <property type="entry name" value="CYP107-like"/>
    <property type="match status" value="1"/>
</dbReference>
<dbReference type="PANTHER" id="PTHR46696:SF1">
    <property type="entry name" value="CYTOCHROME P450 YJIB-RELATED"/>
    <property type="match status" value="1"/>
</dbReference>
<proteinExistence type="inferred from homology"/>
<dbReference type="GO" id="GO:0004497">
    <property type="term" value="F:monooxygenase activity"/>
    <property type="evidence" value="ECO:0007669"/>
    <property type="project" value="UniProtKB-KW"/>
</dbReference>
<organism evidence="8 9">
    <name type="scientific">Streptomyces calidiresistens</name>
    <dbReference type="NCBI Taxonomy" id="1485586"/>
    <lineage>
        <taxon>Bacteria</taxon>
        <taxon>Bacillati</taxon>
        <taxon>Actinomycetota</taxon>
        <taxon>Actinomycetes</taxon>
        <taxon>Kitasatosporales</taxon>
        <taxon>Streptomycetaceae</taxon>
        <taxon>Streptomyces</taxon>
    </lineage>
</organism>
<sequence>MTRPAPSPATGSSPGAVTGCPVIALDPLVRDLDGEAVRLRDAGPLARVELPGGVPVWAVTHHEEARRLLTDARLVKDINEWGAWRRGEIPADWPLIGLANPGRSMLTVDGAEHRRLRAKVAQALSPRRVESLRPGIERITERLLGELTARADAEEAAGGPPRPVDLKAAFAYPLPMGVVAELMGIDDADLPRLQELYDAFFSTQTPPDRVLAVLGELAELFGRVVEEKRANPGDDLTSALLLADDGGEPLTVEEVVNTLQLMIAAGHETTISLIVNTVRALLNHPDQLALVLSGEIPWETAIEETLRRYSPTSHVLIRFAREDVEIGGSVIPRGDALITSYSAIGIDTARHGADAESFDITRATPIRHMSFGHGPHICPGAPLSRLEAGIALPALFERFPDMALAVPDSELRNKPAVTQNDLYDLPVFLRPPVDSSPGSPR</sequence>
<keyword evidence="5 7" id="KW-0408">Iron</keyword>
<comment type="caution">
    <text evidence="8">The sequence shown here is derived from an EMBL/GenBank/DDBJ whole genome shotgun (WGS) entry which is preliminary data.</text>
</comment>
<dbReference type="SUPFAM" id="SSF48264">
    <property type="entry name" value="Cytochrome P450"/>
    <property type="match status" value="1"/>
</dbReference>
<comment type="similarity">
    <text evidence="1 7">Belongs to the cytochrome P450 family.</text>
</comment>
<keyword evidence="6 7" id="KW-0503">Monooxygenase</keyword>
<dbReference type="PROSITE" id="PS51257">
    <property type="entry name" value="PROKAR_LIPOPROTEIN"/>
    <property type="match status" value="1"/>
</dbReference>
<dbReference type="Pfam" id="PF00067">
    <property type="entry name" value="p450"/>
    <property type="match status" value="2"/>
</dbReference>
<keyword evidence="2 7" id="KW-0349">Heme</keyword>
<dbReference type="InterPro" id="IPR001128">
    <property type="entry name" value="Cyt_P450"/>
</dbReference>
<dbReference type="EMBL" id="VKHS01000359">
    <property type="protein sequence ID" value="MBB0230821.1"/>
    <property type="molecule type" value="Genomic_DNA"/>
</dbReference>
<evidence type="ECO:0000256" key="5">
    <source>
        <dbReference type="ARBA" id="ARBA00023004"/>
    </source>
</evidence>
<reference evidence="9" key="1">
    <citation type="submission" date="2019-10" db="EMBL/GenBank/DDBJ databases">
        <title>Streptomyces sp. nov., a novel actinobacterium isolated from alkaline environment.</title>
        <authorList>
            <person name="Golinska P."/>
        </authorList>
    </citation>
    <scope>NUCLEOTIDE SEQUENCE [LARGE SCALE GENOMIC DNA]</scope>
    <source>
        <strain evidence="9">DSM 42108</strain>
    </source>
</reference>
<dbReference type="Gene3D" id="1.10.630.10">
    <property type="entry name" value="Cytochrome P450"/>
    <property type="match status" value="1"/>
</dbReference>
<keyword evidence="9" id="KW-1185">Reference proteome</keyword>
<evidence type="ECO:0000256" key="1">
    <source>
        <dbReference type="ARBA" id="ARBA00010617"/>
    </source>
</evidence>
<dbReference type="GO" id="GO:0020037">
    <property type="term" value="F:heme binding"/>
    <property type="evidence" value="ECO:0007669"/>
    <property type="project" value="InterPro"/>
</dbReference>
<dbReference type="PRINTS" id="PR00359">
    <property type="entry name" value="BP450"/>
</dbReference>
<dbReference type="FunFam" id="1.10.630.10:FF:000018">
    <property type="entry name" value="Cytochrome P450 monooxygenase"/>
    <property type="match status" value="1"/>
</dbReference>
<evidence type="ECO:0000256" key="4">
    <source>
        <dbReference type="ARBA" id="ARBA00023002"/>
    </source>
</evidence>
<dbReference type="InterPro" id="IPR017972">
    <property type="entry name" value="Cyt_P450_CS"/>
</dbReference>
<protein>
    <submittedName>
        <fullName evidence="8">Cytochrome P450</fullName>
    </submittedName>
</protein>
<dbReference type="PROSITE" id="PS00086">
    <property type="entry name" value="CYTOCHROME_P450"/>
    <property type="match status" value="1"/>
</dbReference>
<evidence type="ECO:0000313" key="8">
    <source>
        <dbReference type="EMBL" id="MBB0230821.1"/>
    </source>
</evidence>
<keyword evidence="3 7" id="KW-0479">Metal-binding</keyword>